<evidence type="ECO:0000313" key="1">
    <source>
        <dbReference type="EMBL" id="MBV3382121.1"/>
    </source>
</evidence>
<reference evidence="1 4" key="1">
    <citation type="submission" date="2021-06" db="EMBL/GenBank/DDBJ databases">
        <title>Collection of gut derived symbiotic bacterial strains cultured from healthy donors.</title>
        <authorList>
            <person name="Lin H."/>
            <person name="Littmann E."/>
            <person name="Pamer E.G."/>
        </authorList>
    </citation>
    <scope>NUCLEOTIDE SEQUENCE</scope>
    <source>
        <strain evidence="2 4">MSK.21.70</strain>
        <strain evidence="1">MSK.21.82</strain>
    </source>
</reference>
<protein>
    <submittedName>
        <fullName evidence="1">Uncharacterized protein</fullName>
    </submittedName>
</protein>
<comment type="caution">
    <text evidence="1">The sequence shown here is derived from an EMBL/GenBank/DDBJ whole genome shotgun (WGS) entry which is preliminary data.</text>
</comment>
<dbReference type="Proteomes" id="UP001196408">
    <property type="component" value="Unassembled WGS sequence"/>
</dbReference>
<dbReference type="GeneID" id="301322875"/>
<name>A0AAW4MWF6_9FIRM</name>
<proteinExistence type="predicted"/>
<dbReference type="EMBL" id="JAHOEL010000009">
    <property type="protein sequence ID" value="MBV3392104.1"/>
    <property type="molecule type" value="Genomic_DNA"/>
</dbReference>
<dbReference type="RefSeq" id="WP_006505197.1">
    <property type="nucleotide sequence ID" value="NZ_CABIWU010000022.1"/>
</dbReference>
<evidence type="ECO:0000313" key="3">
    <source>
        <dbReference type="Proteomes" id="UP001196408"/>
    </source>
</evidence>
<dbReference type="EMBL" id="JAHOEF010000010">
    <property type="protein sequence ID" value="MBV3382121.1"/>
    <property type="molecule type" value="Genomic_DNA"/>
</dbReference>
<dbReference type="Proteomes" id="UP001197492">
    <property type="component" value="Unassembled WGS sequence"/>
</dbReference>
<evidence type="ECO:0000313" key="4">
    <source>
        <dbReference type="Proteomes" id="UP001197492"/>
    </source>
</evidence>
<gene>
    <name evidence="1" type="ORF">KSV97_02545</name>
    <name evidence="2" type="ORF">KSW06_02340</name>
</gene>
<dbReference type="AlphaFoldDB" id="A0AAW4MWF6"/>
<sequence length="83" mass="9569">MEHITDIDKTAHLEECVEAVREIINPDDYGLTEEALYALTKEIMDTSLTMGGDFHLDNIRFFAERFIKSGSIARFKMAHENDF</sequence>
<organism evidence="1 3">
    <name type="scientific">Catenibacterium mitsuokai</name>
    <dbReference type="NCBI Taxonomy" id="100886"/>
    <lineage>
        <taxon>Bacteria</taxon>
        <taxon>Bacillati</taxon>
        <taxon>Bacillota</taxon>
        <taxon>Erysipelotrichia</taxon>
        <taxon>Erysipelotrichales</taxon>
        <taxon>Coprobacillaceae</taxon>
        <taxon>Catenibacterium</taxon>
    </lineage>
</organism>
<keyword evidence="4" id="KW-1185">Reference proteome</keyword>
<evidence type="ECO:0000313" key="2">
    <source>
        <dbReference type="EMBL" id="MBV3392104.1"/>
    </source>
</evidence>
<accession>A0AAW4MWF6</accession>